<evidence type="ECO:0000256" key="1">
    <source>
        <dbReference type="SAM" id="MobiDB-lite"/>
    </source>
</evidence>
<dbReference type="OMA" id="TDRYPDH"/>
<keyword evidence="3" id="KW-1185">Reference proteome</keyword>
<dbReference type="GeneTree" id="ENSGT00390000006546"/>
<accession>H3BAI0</accession>
<dbReference type="PANTHER" id="PTHR15657">
    <property type="entry name" value="THYROID TRANSCRIPTION FACTOR 1-ASSOCIATED PROTEIN 26"/>
    <property type="match status" value="1"/>
</dbReference>
<evidence type="ECO:0000313" key="2">
    <source>
        <dbReference type="Ensembl" id="ENSLACP00000018901.1"/>
    </source>
</evidence>
<dbReference type="GO" id="GO:0005634">
    <property type="term" value="C:nucleus"/>
    <property type="evidence" value="ECO:0007669"/>
    <property type="project" value="TreeGrafter"/>
</dbReference>
<dbReference type="PANTHER" id="PTHR15657:SF1">
    <property type="entry name" value="THYROID TRANSCRIPTION FACTOR 1-ASSOCIATED PROTEIN 26"/>
    <property type="match status" value="1"/>
</dbReference>
<dbReference type="STRING" id="7897.ENSLACP00000018901"/>
<evidence type="ECO:0000313" key="3">
    <source>
        <dbReference type="Proteomes" id="UP000008672"/>
    </source>
</evidence>
<dbReference type="eggNOG" id="KOG3777">
    <property type="taxonomic scope" value="Eukaryota"/>
</dbReference>
<feature type="region of interest" description="Disordered" evidence="1">
    <location>
        <begin position="1"/>
        <end position="51"/>
    </location>
</feature>
<dbReference type="Bgee" id="ENSLACG00000016632">
    <property type="expression patterns" value="Expressed in muscle tissue and 3 other cell types or tissues"/>
</dbReference>
<feature type="compositionally biased region" description="Basic and acidic residues" evidence="1">
    <location>
        <begin position="190"/>
        <end position="223"/>
    </location>
</feature>
<organism evidence="2 3">
    <name type="scientific">Latimeria chalumnae</name>
    <name type="common">Coelacanth</name>
    <dbReference type="NCBI Taxonomy" id="7897"/>
    <lineage>
        <taxon>Eukaryota</taxon>
        <taxon>Metazoa</taxon>
        <taxon>Chordata</taxon>
        <taxon>Craniata</taxon>
        <taxon>Vertebrata</taxon>
        <taxon>Euteleostomi</taxon>
        <taxon>Coelacanthiformes</taxon>
        <taxon>Coelacanthidae</taxon>
        <taxon>Latimeria</taxon>
    </lineage>
</organism>
<dbReference type="EMBL" id="AFYH01070340">
    <property type="status" value="NOT_ANNOTATED_CDS"/>
    <property type="molecule type" value="Genomic_DNA"/>
</dbReference>
<proteinExistence type="predicted"/>
<dbReference type="PRINTS" id="PR01854">
    <property type="entry name" value="BR22PROTEIN"/>
</dbReference>
<dbReference type="EMBL" id="AFYH01070339">
    <property type="status" value="NOT_ANNOTATED_CDS"/>
    <property type="molecule type" value="Genomic_DNA"/>
</dbReference>
<dbReference type="HOGENOM" id="CLU_101023_0_0_1"/>
<reference evidence="2" key="2">
    <citation type="submission" date="2025-08" db="UniProtKB">
        <authorList>
            <consortium name="Ensembl"/>
        </authorList>
    </citation>
    <scope>IDENTIFICATION</scope>
</reference>
<dbReference type="EMBL" id="AFYH01070341">
    <property type="status" value="NOT_ANNOTATED_CDS"/>
    <property type="molecule type" value="Genomic_DNA"/>
</dbReference>
<dbReference type="Proteomes" id="UP000008672">
    <property type="component" value="Unassembled WGS sequence"/>
</dbReference>
<dbReference type="eggNOG" id="KOG4819">
    <property type="taxonomic scope" value="Eukaryota"/>
</dbReference>
<reference evidence="3" key="1">
    <citation type="submission" date="2011-08" db="EMBL/GenBank/DDBJ databases">
        <title>The draft genome of Latimeria chalumnae.</title>
        <authorList>
            <person name="Di Palma F."/>
            <person name="Alfoldi J."/>
            <person name="Johnson J."/>
            <person name="Berlin A."/>
            <person name="Gnerre S."/>
            <person name="Jaffe D."/>
            <person name="MacCallum I."/>
            <person name="Young S."/>
            <person name="Walker B.J."/>
            <person name="Lander E."/>
            <person name="Lindblad-Toh K."/>
        </authorList>
    </citation>
    <scope>NUCLEOTIDE SEQUENCE [LARGE SCALE GENOMIC DNA]</scope>
    <source>
        <strain evidence="3">Wild caught</strain>
    </source>
</reference>
<dbReference type="InParanoid" id="H3BAI0"/>
<gene>
    <name evidence="2" type="primary">CCDC59</name>
</gene>
<dbReference type="FunCoup" id="H3BAI0">
    <property type="interactions" value="1709"/>
</dbReference>
<reference evidence="2" key="3">
    <citation type="submission" date="2025-09" db="UniProtKB">
        <authorList>
            <consortium name="Ensembl"/>
        </authorList>
    </citation>
    <scope>IDENTIFICATION</scope>
</reference>
<dbReference type="Ensembl" id="ENSLACT00000019034.1">
    <property type="protein sequence ID" value="ENSLACP00000018901.1"/>
    <property type="gene ID" value="ENSLACG00000016632.1"/>
</dbReference>
<feature type="region of interest" description="Disordered" evidence="1">
    <location>
        <begin position="181"/>
        <end position="223"/>
    </location>
</feature>
<name>H3BAI0_LATCH</name>
<dbReference type="AlphaFoldDB" id="H3BAI0"/>
<dbReference type="InterPro" id="IPR013730">
    <property type="entry name" value="Fyv7/TAP26"/>
</dbReference>
<protein>
    <submittedName>
        <fullName evidence="2">Coiled-coil domain containing 59</fullName>
    </submittedName>
</protein>
<feature type="compositionally biased region" description="Low complexity" evidence="1">
    <location>
        <begin position="1"/>
        <end position="12"/>
    </location>
</feature>
<sequence length="263" mass="30099">MAAVRGAAGSAAKSDKNDFLKVRAKSSGKTTGHAVGNLKRKTKYRPDPAKTFVGSVKEGQGFAFKRKQKIQQNYRRLLQKGGKGKPQAVKYTDYYPEHLKHLYLAEEELLKKSTSKKGADGLPENEPDAADRRNARALCACVRARAHISGNARSLINSRPPIVRPLKSYLVLKPDVRPKNFKRKTSYQKTQEEYERRQAERAKKRAEAKERQQQREESQRLYKQKKLEAYKILSKKTKKGQPNFNAQMEYLLQKIQNTPKQDP</sequence>
<dbReference type="EMBL" id="AFYH01070342">
    <property type="status" value="NOT_ANNOTATED_CDS"/>
    <property type="molecule type" value="Genomic_DNA"/>
</dbReference>
<dbReference type="Pfam" id="PF08524">
    <property type="entry name" value="rRNA_processing"/>
    <property type="match status" value="1"/>
</dbReference>